<comment type="subcellular location">
    <subcellularLocation>
        <location evidence="1">Cell inner membrane</location>
        <topology evidence="1">Multi-pass membrane protein</topology>
    </subcellularLocation>
</comment>
<evidence type="ECO:0000256" key="4">
    <source>
        <dbReference type="ARBA" id="ARBA00022475"/>
    </source>
</evidence>
<dbReference type="EMBL" id="JACIEP010000001">
    <property type="protein sequence ID" value="MBB4034493.1"/>
    <property type="molecule type" value="Genomic_DNA"/>
</dbReference>
<feature type="transmembrane region" description="Helical" evidence="13">
    <location>
        <begin position="187"/>
        <end position="205"/>
    </location>
</feature>
<keyword evidence="6" id="KW-0633">Potassium transport</keyword>
<dbReference type="AlphaFoldDB" id="A0A840CRW6"/>
<keyword evidence="10" id="KW-0406">Ion transport</keyword>
<dbReference type="PANTHER" id="PTHR32024">
    <property type="entry name" value="TRK SYSTEM POTASSIUM UPTAKE PROTEIN TRKG-RELATED"/>
    <property type="match status" value="1"/>
</dbReference>
<dbReference type="GO" id="GO:0015379">
    <property type="term" value="F:potassium:chloride symporter activity"/>
    <property type="evidence" value="ECO:0007669"/>
    <property type="project" value="InterPro"/>
</dbReference>
<proteinExistence type="inferred from homology"/>
<accession>A0A840CRW6</accession>
<evidence type="ECO:0000313" key="15">
    <source>
        <dbReference type="Proteomes" id="UP000555103"/>
    </source>
</evidence>
<feature type="transmembrane region" description="Helical" evidence="13">
    <location>
        <begin position="332"/>
        <end position="355"/>
    </location>
</feature>
<feature type="transmembrane region" description="Helical" evidence="13">
    <location>
        <begin position="139"/>
        <end position="166"/>
    </location>
</feature>
<evidence type="ECO:0000256" key="10">
    <source>
        <dbReference type="ARBA" id="ARBA00023065"/>
    </source>
</evidence>
<evidence type="ECO:0000256" key="8">
    <source>
        <dbReference type="ARBA" id="ARBA00022958"/>
    </source>
</evidence>
<feature type="binding site" evidence="12">
    <location>
        <position position="437"/>
    </location>
    <ligand>
        <name>K(+)</name>
        <dbReference type="ChEBI" id="CHEBI:29103"/>
    </ligand>
</feature>
<keyword evidence="15" id="KW-1185">Reference proteome</keyword>
<feature type="binding site" evidence="12">
    <location>
        <position position="115"/>
    </location>
    <ligand>
        <name>K(+)</name>
        <dbReference type="ChEBI" id="CHEBI:29103"/>
    </ligand>
</feature>
<evidence type="ECO:0000256" key="6">
    <source>
        <dbReference type="ARBA" id="ARBA00022538"/>
    </source>
</evidence>
<feature type="binding site" evidence="12">
    <location>
        <position position="436"/>
    </location>
    <ligand>
        <name>K(+)</name>
        <dbReference type="ChEBI" id="CHEBI:29103"/>
    </ligand>
</feature>
<evidence type="ECO:0000256" key="1">
    <source>
        <dbReference type="ARBA" id="ARBA00004429"/>
    </source>
</evidence>
<evidence type="ECO:0000256" key="11">
    <source>
        <dbReference type="ARBA" id="ARBA00023136"/>
    </source>
</evidence>
<feature type="binding site" evidence="12">
    <location>
        <position position="223"/>
    </location>
    <ligand>
        <name>K(+)</name>
        <dbReference type="ChEBI" id="CHEBI:29103"/>
    </ligand>
</feature>
<feature type="binding site" evidence="12">
    <location>
        <position position="114"/>
    </location>
    <ligand>
        <name>K(+)</name>
        <dbReference type="ChEBI" id="CHEBI:29103"/>
    </ligand>
</feature>
<feature type="transmembrane region" description="Helical" evidence="13">
    <location>
        <begin position="242"/>
        <end position="263"/>
    </location>
</feature>
<feature type="transmembrane region" description="Helical" evidence="13">
    <location>
        <begin position="398"/>
        <end position="421"/>
    </location>
</feature>
<feature type="transmembrane region" description="Helical" evidence="13">
    <location>
        <begin position="41"/>
        <end position="60"/>
    </location>
</feature>
<organism evidence="14 15">
    <name type="scientific">Dysgonomonas hofstadii</name>
    <dbReference type="NCBI Taxonomy" id="637886"/>
    <lineage>
        <taxon>Bacteria</taxon>
        <taxon>Pseudomonadati</taxon>
        <taxon>Bacteroidota</taxon>
        <taxon>Bacteroidia</taxon>
        <taxon>Bacteroidales</taxon>
        <taxon>Dysgonomonadaceae</taxon>
        <taxon>Dysgonomonas</taxon>
    </lineage>
</organism>
<dbReference type="Pfam" id="PF02386">
    <property type="entry name" value="TrkH"/>
    <property type="match status" value="1"/>
</dbReference>
<dbReference type="Proteomes" id="UP000555103">
    <property type="component" value="Unassembled WGS sequence"/>
</dbReference>
<comment type="caution">
    <text evidence="14">The sequence shown here is derived from an EMBL/GenBank/DDBJ whole genome shotgun (WGS) entry which is preliminary data.</text>
</comment>
<reference evidence="14 15" key="1">
    <citation type="submission" date="2020-08" db="EMBL/GenBank/DDBJ databases">
        <title>Genomic Encyclopedia of Type Strains, Phase IV (KMG-IV): sequencing the most valuable type-strain genomes for metagenomic binning, comparative biology and taxonomic classification.</title>
        <authorList>
            <person name="Goeker M."/>
        </authorList>
    </citation>
    <scope>NUCLEOTIDE SEQUENCE [LARGE SCALE GENOMIC DNA]</scope>
    <source>
        <strain evidence="14 15">DSM 104969</strain>
    </source>
</reference>
<evidence type="ECO:0000256" key="9">
    <source>
        <dbReference type="ARBA" id="ARBA00022989"/>
    </source>
</evidence>
<name>A0A840CRW6_9BACT</name>
<dbReference type="GO" id="GO:0046872">
    <property type="term" value="F:metal ion binding"/>
    <property type="evidence" value="ECO:0007669"/>
    <property type="project" value="UniProtKB-KW"/>
</dbReference>
<feature type="binding site" evidence="12">
    <location>
        <position position="320"/>
    </location>
    <ligand>
        <name>K(+)</name>
        <dbReference type="ChEBI" id="CHEBI:29103"/>
    </ligand>
</feature>
<feature type="transmembrane region" description="Helical" evidence="13">
    <location>
        <begin position="275"/>
        <end position="295"/>
    </location>
</feature>
<evidence type="ECO:0000256" key="5">
    <source>
        <dbReference type="ARBA" id="ARBA00022519"/>
    </source>
</evidence>
<dbReference type="PIRSF" id="PIRSF006247">
    <property type="entry name" value="TrkH"/>
    <property type="match status" value="1"/>
</dbReference>
<evidence type="ECO:0000256" key="13">
    <source>
        <dbReference type="SAM" id="Phobius"/>
    </source>
</evidence>
<keyword evidence="9 13" id="KW-1133">Transmembrane helix</keyword>
<evidence type="ECO:0000313" key="14">
    <source>
        <dbReference type="EMBL" id="MBB4034493.1"/>
    </source>
</evidence>
<evidence type="ECO:0000256" key="7">
    <source>
        <dbReference type="ARBA" id="ARBA00022692"/>
    </source>
</evidence>
<feature type="transmembrane region" description="Helical" evidence="13">
    <location>
        <begin position="12"/>
        <end position="35"/>
    </location>
</feature>
<feature type="transmembrane region" description="Helical" evidence="13">
    <location>
        <begin position="458"/>
        <end position="484"/>
    </location>
</feature>
<evidence type="ECO:0000256" key="3">
    <source>
        <dbReference type="ARBA" id="ARBA00022448"/>
    </source>
</evidence>
<keyword evidence="7 13" id="KW-0812">Transmembrane</keyword>
<sequence length="486" mass="54412">MGKFNYRFIFKTIGFLLIIESLFMMLATVVSFYYRELAGDAMLISSSITFFSGIFIRLIGTDDYERSIGKRESFLVVSLTWVILSAFGMLPFYLSGAIPDISNAYFETMSGFTTTGASILTDIDSMPKGLLFWRSITQWIGGIGIIVFALAVLPIVGGNASVLYDAETTGIVHERFRPRVTQVAKRLWVTYIFVTGILFVLLWVGPMNMFDSICHALATMSTGGYSTKQASIAYWNSPYLEYVLSVFMFIGGTNFALIFFLLRGVPKKLLKDEEFRWYAVICIIFTVVIAGSLYFSGTFDNIEYSLRTSMFQVVSIITTTGFTSVDYMDWGAFYIFMLCLLMLFCACAGSTSGGIKIVRIIVLFKNAINEFKRQVHPNAILPVRLNGQVIPIDIVTKILAFMFLYLAILVVSFLVLSFMGINFEESIGAAITCMGNVGPGLGDIGHNGHFNDVPSVSKWYLCFLMLTGRLELFTVLSLFMPAFWKR</sequence>
<keyword evidence="11 13" id="KW-0472">Membrane</keyword>
<protein>
    <submittedName>
        <fullName evidence="14">Trk system potassium uptake protein TrkH</fullName>
    </submittedName>
</protein>
<dbReference type="InterPro" id="IPR004772">
    <property type="entry name" value="TrkH"/>
</dbReference>
<keyword evidence="5" id="KW-0997">Cell inner membrane</keyword>
<dbReference type="InterPro" id="IPR003445">
    <property type="entry name" value="Cat_transpt"/>
</dbReference>
<gene>
    <name evidence="14" type="ORF">GGR21_000378</name>
</gene>
<comment type="similarity">
    <text evidence="2">Belongs to the TrkH potassium transport family.</text>
</comment>
<evidence type="ECO:0000256" key="2">
    <source>
        <dbReference type="ARBA" id="ARBA00009137"/>
    </source>
</evidence>
<keyword evidence="8 12" id="KW-0630">Potassium</keyword>
<dbReference type="GO" id="GO:0005886">
    <property type="term" value="C:plasma membrane"/>
    <property type="evidence" value="ECO:0007669"/>
    <property type="project" value="UniProtKB-SubCell"/>
</dbReference>
<dbReference type="PANTHER" id="PTHR32024:SF2">
    <property type="entry name" value="TRK SYSTEM POTASSIUM UPTAKE PROTEIN TRKG-RELATED"/>
    <property type="match status" value="1"/>
</dbReference>
<keyword evidence="3" id="KW-0813">Transport</keyword>
<evidence type="ECO:0000256" key="12">
    <source>
        <dbReference type="PIRSR" id="PIRSR006247-1"/>
    </source>
</evidence>
<feature type="binding site" evidence="12">
    <location>
        <position position="319"/>
    </location>
    <ligand>
        <name>K(+)</name>
        <dbReference type="ChEBI" id="CHEBI:29103"/>
    </ligand>
</feature>
<dbReference type="RefSeq" id="WP_183305424.1">
    <property type="nucleotide sequence ID" value="NZ_JACIEP010000001.1"/>
</dbReference>
<keyword evidence="12" id="KW-0479">Metal-binding</keyword>
<feature type="transmembrane region" description="Helical" evidence="13">
    <location>
        <begin position="72"/>
        <end position="94"/>
    </location>
</feature>
<keyword evidence="4" id="KW-1003">Cell membrane</keyword>